<accession>A0ABQ0V9E2</accession>
<dbReference type="RefSeq" id="WP_157811373.1">
    <property type="nucleotide sequence ID" value="NZ_BJWA01000001.1"/>
</dbReference>
<proteinExistence type="predicted"/>
<protein>
    <submittedName>
        <fullName evidence="2">Uncharacterized protein</fullName>
    </submittedName>
</protein>
<feature type="compositionally biased region" description="Basic and acidic residues" evidence="1">
    <location>
        <begin position="24"/>
        <end position="51"/>
    </location>
</feature>
<evidence type="ECO:0000313" key="2">
    <source>
        <dbReference type="EMBL" id="GEL79005.1"/>
    </source>
</evidence>
<organism evidence="2 3">
    <name type="scientific">Enterococcus mundtii</name>
    <dbReference type="NCBI Taxonomy" id="53346"/>
    <lineage>
        <taxon>Bacteria</taxon>
        <taxon>Bacillati</taxon>
        <taxon>Bacillota</taxon>
        <taxon>Bacilli</taxon>
        <taxon>Lactobacillales</taxon>
        <taxon>Enterococcaceae</taxon>
        <taxon>Enterococcus</taxon>
    </lineage>
</organism>
<dbReference type="Proteomes" id="UP000321175">
    <property type="component" value="Unassembled WGS sequence"/>
</dbReference>
<name>A0ABQ0V9E2_ENTMU</name>
<reference evidence="2 3" key="1">
    <citation type="submission" date="2019-07" db="EMBL/GenBank/DDBJ databases">
        <title>Whole genome shotgun sequence of Enterococcus mundtii NBRC 100490.</title>
        <authorList>
            <person name="Hosoyama A."/>
            <person name="Uohara A."/>
            <person name="Ohji S."/>
            <person name="Ichikawa N."/>
        </authorList>
    </citation>
    <scope>NUCLEOTIDE SEQUENCE [LARGE SCALE GENOMIC DNA]</scope>
    <source>
        <strain evidence="2 3">NBRC 100490</strain>
    </source>
</reference>
<dbReference type="GeneID" id="61001248"/>
<evidence type="ECO:0000256" key="1">
    <source>
        <dbReference type="SAM" id="MobiDB-lite"/>
    </source>
</evidence>
<comment type="caution">
    <text evidence="2">The sequence shown here is derived from an EMBL/GenBank/DDBJ whole genome shotgun (WGS) entry which is preliminary data.</text>
</comment>
<dbReference type="EMBL" id="BJWA01000001">
    <property type="protein sequence ID" value="GEL79005.1"/>
    <property type="molecule type" value="Genomic_DNA"/>
</dbReference>
<keyword evidence="3" id="KW-1185">Reference proteome</keyword>
<feature type="region of interest" description="Disordered" evidence="1">
    <location>
        <begin position="20"/>
        <end position="51"/>
    </location>
</feature>
<sequence length="51" mass="6200">MRWNKLFDFINRGIHITTKNAARNKPDRQTKKVDELQLNRPKDMKENKLFT</sequence>
<gene>
    <name evidence="2" type="ORF">EMU01_01490</name>
</gene>
<evidence type="ECO:0000313" key="3">
    <source>
        <dbReference type="Proteomes" id="UP000321175"/>
    </source>
</evidence>